<feature type="chain" id="PRO_5020262589" evidence="2">
    <location>
        <begin position="24"/>
        <end position="112"/>
    </location>
</feature>
<keyword evidence="1" id="KW-0472">Membrane</keyword>
<feature type="transmembrane region" description="Helical" evidence="1">
    <location>
        <begin position="49"/>
        <end position="70"/>
    </location>
</feature>
<keyword evidence="1" id="KW-0812">Transmembrane</keyword>
<dbReference type="RefSeq" id="WP_129606095.1">
    <property type="nucleotide sequence ID" value="NZ_SBLB01000012.1"/>
</dbReference>
<gene>
    <name evidence="3" type="ORF">EQG79_28015</name>
</gene>
<accession>A0A4Q2UGX5</accession>
<keyword evidence="4" id="KW-1185">Reference proteome</keyword>
<reference evidence="3 4" key="1">
    <citation type="submission" date="2019-01" db="EMBL/GenBank/DDBJ databases">
        <title>Spirosoma flava sp. nov., a propanil-degrading bacterium isolated from herbicide-contaminated soil.</title>
        <authorList>
            <person name="Zhang L."/>
            <person name="Jiang J.-D."/>
        </authorList>
    </citation>
    <scope>NUCLEOTIDE SEQUENCE [LARGE SCALE GENOMIC DNA]</scope>
    <source>
        <strain evidence="3 4">TY50</strain>
    </source>
</reference>
<organism evidence="3 4">
    <name type="scientific">Spirosoma sordidisoli</name>
    <dbReference type="NCBI Taxonomy" id="2502893"/>
    <lineage>
        <taxon>Bacteria</taxon>
        <taxon>Pseudomonadati</taxon>
        <taxon>Bacteroidota</taxon>
        <taxon>Cytophagia</taxon>
        <taxon>Cytophagales</taxon>
        <taxon>Cytophagaceae</taxon>
        <taxon>Spirosoma</taxon>
    </lineage>
</organism>
<dbReference type="InterPro" id="IPR025408">
    <property type="entry name" value="DUF4134"/>
</dbReference>
<evidence type="ECO:0000313" key="3">
    <source>
        <dbReference type="EMBL" id="RYC66685.1"/>
    </source>
</evidence>
<proteinExistence type="predicted"/>
<keyword evidence="1" id="KW-1133">Transmembrane helix</keyword>
<dbReference type="Pfam" id="PF13572">
    <property type="entry name" value="DUF4134"/>
    <property type="match status" value="1"/>
</dbReference>
<dbReference type="EMBL" id="SBLB01000012">
    <property type="protein sequence ID" value="RYC66685.1"/>
    <property type="molecule type" value="Genomic_DNA"/>
</dbReference>
<feature type="transmembrane region" description="Helical" evidence="1">
    <location>
        <begin position="90"/>
        <end position="109"/>
    </location>
</feature>
<comment type="caution">
    <text evidence="3">The sequence shown here is derived from an EMBL/GenBank/DDBJ whole genome shotgun (WGS) entry which is preliminary data.</text>
</comment>
<dbReference type="AlphaFoldDB" id="A0A4Q2UGX5"/>
<dbReference type="Proteomes" id="UP000290407">
    <property type="component" value="Unassembled WGS sequence"/>
</dbReference>
<sequence>MKRMYTVGRGLLLLALTNGMAVAQNVDQTKGIGAGVQVLTQTTKDLQDYFRPMTTVMYVIAAIVGIFGAFRIYSKMQAGDQDVQKSAVNWGGSVLFLLAFAAILEAVFFQTP</sequence>
<evidence type="ECO:0000313" key="4">
    <source>
        <dbReference type="Proteomes" id="UP000290407"/>
    </source>
</evidence>
<feature type="signal peptide" evidence="2">
    <location>
        <begin position="1"/>
        <end position="23"/>
    </location>
</feature>
<evidence type="ECO:0000256" key="1">
    <source>
        <dbReference type="SAM" id="Phobius"/>
    </source>
</evidence>
<protein>
    <submittedName>
        <fullName evidence="3">DUF4134 domain-containing protein</fullName>
    </submittedName>
</protein>
<keyword evidence="2" id="KW-0732">Signal</keyword>
<evidence type="ECO:0000256" key="2">
    <source>
        <dbReference type="SAM" id="SignalP"/>
    </source>
</evidence>
<name>A0A4Q2UGX5_9BACT</name>